<accession>A0A024Q961</accession>
<organism evidence="1 2">
    <name type="scientific">Virgibacillus massiliensis</name>
    <dbReference type="NCBI Taxonomy" id="1462526"/>
    <lineage>
        <taxon>Bacteria</taxon>
        <taxon>Bacillati</taxon>
        <taxon>Bacillota</taxon>
        <taxon>Bacilli</taxon>
        <taxon>Bacillales</taxon>
        <taxon>Bacillaceae</taxon>
        <taxon>Virgibacillus</taxon>
    </lineage>
</organism>
<comment type="caution">
    <text evidence="1">The sequence shown here is derived from an EMBL/GenBank/DDBJ whole genome shotgun (WGS) entry which is preliminary data.</text>
</comment>
<protein>
    <submittedName>
        <fullName evidence="1">Uncharacterized protein</fullName>
    </submittedName>
</protein>
<reference evidence="2" key="2">
    <citation type="submission" date="2014-05" db="EMBL/GenBank/DDBJ databases">
        <title>Draft genome sequence of Virgibacillus massiliensis Vm-5.</title>
        <authorList>
            <person name="Khelaifia S."/>
            <person name="Croce O."/>
            <person name="Lagier J.C."/>
            <person name="Raoult D."/>
        </authorList>
    </citation>
    <scope>NUCLEOTIDE SEQUENCE [LARGE SCALE GENOMIC DNA]</scope>
    <source>
        <strain evidence="2">Vm-5</strain>
    </source>
</reference>
<dbReference type="Proteomes" id="UP000028875">
    <property type="component" value="Unassembled WGS sequence"/>
</dbReference>
<dbReference type="OrthoDB" id="2974587at2"/>
<sequence>MGFLDKAKKFLQKKGERKQAFLDREHELKTNITDLDAKKSEIIANYDPLKPFDPKKIDELDAQIEAAEKEIFVLNQTKKDTPDYDFDEVSSHIETVKDEASKVIDGKKAEEEKAREAIAEAKKVYLDSLVAHYRLKNEINEVVSEANDTLSELTQPIGREADKLRRKAQEVDLELYRLAPDGSVSMGGGRSDQWKIDELEEQKADLWARIHKLEGYKANIGGHIPELSSHRNGDYKQIYFIADDEQKDAATKGILK</sequence>
<evidence type="ECO:0000313" key="2">
    <source>
        <dbReference type="Proteomes" id="UP000028875"/>
    </source>
</evidence>
<gene>
    <name evidence="1" type="ORF">BN990_01350</name>
</gene>
<name>A0A024Q961_9BACI</name>
<dbReference type="RefSeq" id="WP_038243000.1">
    <property type="nucleotide sequence ID" value="NZ_BNER01000003.1"/>
</dbReference>
<dbReference type="EMBL" id="CCDP010000001">
    <property type="protein sequence ID" value="CDQ39068.1"/>
    <property type="molecule type" value="Genomic_DNA"/>
</dbReference>
<evidence type="ECO:0000313" key="1">
    <source>
        <dbReference type="EMBL" id="CDQ39068.1"/>
    </source>
</evidence>
<dbReference type="AlphaFoldDB" id="A0A024Q961"/>
<proteinExistence type="predicted"/>
<dbReference type="STRING" id="1462526.BN990_01350"/>
<reference evidence="1 2" key="1">
    <citation type="submission" date="2014-03" db="EMBL/GenBank/DDBJ databases">
        <authorList>
            <person name="Urmite Genomes U."/>
        </authorList>
    </citation>
    <scope>NUCLEOTIDE SEQUENCE [LARGE SCALE GENOMIC DNA]</scope>
    <source>
        <strain evidence="1 2">Vm-5</strain>
    </source>
</reference>
<keyword evidence="2" id="KW-1185">Reference proteome</keyword>